<dbReference type="Gene3D" id="3.30.70.260">
    <property type="match status" value="1"/>
</dbReference>
<name>A0ABU7LEI8_9NOCA</name>
<keyword evidence="6" id="KW-0029">Amino-acid transport</keyword>
<dbReference type="SUPFAM" id="SSF52540">
    <property type="entry name" value="P-loop containing nucleoside triphosphate hydrolases"/>
    <property type="match status" value="1"/>
</dbReference>
<dbReference type="Pfam" id="PF00005">
    <property type="entry name" value="ABC_tran"/>
    <property type="match status" value="1"/>
</dbReference>
<keyword evidence="4 9" id="KW-0067">ATP-binding</keyword>
<feature type="domain" description="ABC transporter" evidence="8">
    <location>
        <begin position="20"/>
        <end position="261"/>
    </location>
</feature>
<evidence type="ECO:0000256" key="2">
    <source>
        <dbReference type="ARBA" id="ARBA00022475"/>
    </source>
</evidence>
<evidence type="ECO:0000259" key="8">
    <source>
        <dbReference type="PROSITE" id="PS50893"/>
    </source>
</evidence>
<comment type="caution">
    <text evidence="9">The sequence shown here is derived from an EMBL/GenBank/DDBJ whole genome shotgun (WGS) entry which is preliminary data.</text>
</comment>
<reference evidence="9 10" key="1">
    <citation type="submission" date="2023-07" db="EMBL/GenBank/DDBJ databases">
        <authorList>
            <person name="Girao M."/>
            <person name="Carvalho M.F."/>
        </authorList>
    </citation>
    <scope>NUCLEOTIDE SEQUENCE [LARGE SCALE GENOMIC DNA]</scope>
    <source>
        <strain evidence="9 10">YIM65754</strain>
    </source>
</reference>
<dbReference type="GO" id="GO:0005524">
    <property type="term" value="F:ATP binding"/>
    <property type="evidence" value="ECO:0007669"/>
    <property type="project" value="UniProtKB-KW"/>
</dbReference>
<keyword evidence="7" id="KW-0472">Membrane</keyword>
<evidence type="ECO:0000256" key="6">
    <source>
        <dbReference type="ARBA" id="ARBA00022970"/>
    </source>
</evidence>
<keyword evidence="2" id="KW-1003">Cell membrane</keyword>
<gene>
    <name evidence="9" type="ORF">Q7514_20845</name>
</gene>
<organism evidence="9 10">
    <name type="scientific">Rhodococcus artemisiae</name>
    <dbReference type="NCBI Taxonomy" id="714159"/>
    <lineage>
        <taxon>Bacteria</taxon>
        <taxon>Bacillati</taxon>
        <taxon>Actinomycetota</taxon>
        <taxon>Actinomycetes</taxon>
        <taxon>Mycobacteriales</taxon>
        <taxon>Nocardiaceae</taxon>
        <taxon>Rhodococcus</taxon>
    </lineage>
</organism>
<proteinExistence type="predicted"/>
<evidence type="ECO:0000256" key="3">
    <source>
        <dbReference type="ARBA" id="ARBA00022741"/>
    </source>
</evidence>
<dbReference type="PROSITE" id="PS50893">
    <property type="entry name" value="ABC_TRANSPORTER_2"/>
    <property type="match status" value="1"/>
</dbReference>
<keyword evidence="3" id="KW-0547">Nucleotide-binding</keyword>
<dbReference type="InterPro" id="IPR045865">
    <property type="entry name" value="ACT-like_dom_sf"/>
</dbReference>
<dbReference type="InterPro" id="IPR027417">
    <property type="entry name" value="P-loop_NTPase"/>
</dbReference>
<dbReference type="PANTHER" id="PTHR43166:SF30">
    <property type="entry name" value="METHIONINE IMPORT ATP-BINDING PROTEIN METN"/>
    <property type="match status" value="1"/>
</dbReference>
<keyword evidence="10" id="KW-1185">Reference proteome</keyword>
<dbReference type="Pfam" id="PF09383">
    <property type="entry name" value="NIL"/>
    <property type="match status" value="1"/>
</dbReference>
<evidence type="ECO:0000256" key="1">
    <source>
        <dbReference type="ARBA" id="ARBA00022448"/>
    </source>
</evidence>
<dbReference type="EMBL" id="JAUTXY010000010">
    <property type="protein sequence ID" value="MEE2059975.1"/>
    <property type="molecule type" value="Genomic_DNA"/>
</dbReference>
<dbReference type="PROSITE" id="PS00211">
    <property type="entry name" value="ABC_TRANSPORTER_1"/>
    <property type="match status" value="1"/>
</dbReference>
<protein>
    <submittedName>
        <fullName evidence="9">Methionine ABC transporter ATP-binding protein</fullName>
    </submittedName>
</protein>
<dbReference type="Proteomes" id="UP001336020">
    <property type="component" value="Unassembled WGS sequence"/>
</dbReference>
<evidence type="ECO:0000256" key="4">
    <source>
        <dbReference type="ARBA" id="ARBA00022840"/>
    </source>
</evidence>
<dbReference type="SUPFAM" id="SSF55021">
    <property type="entry name" value="ACT-like"/>
    <property type="match status" value="1"/>
</dbReference>
<dbReference type="PANTHER" id="PTHR43166">
    <property type="entry name" value="AMINO ACID IMPORT ATP-BINDING PROTEIN"/>
    <property type="match status" value="1"/>
</dbReference>
<keyword evidence="5" id="KW-1278">Translocase</keyword>
<evidence type="ECO:0000313" key="9">
    <source>
        <dbReference type="EMBL" id="MEE2059975.1"/>
    </source>
</evidence>
<evidence type="ECO:0000256" key="5">
    <source>
        <dbReference type="ARBA" id="ARBA00022967"/>
    </source>
</evidence>
<dbReference type="CDD" id="cd03258">
    <property type="entry name" value="ABC_MetN_methionine_transporter"/>
    <property type="match status" value="1"/>
</dbReference>
<dbReference type="InterPro" id="IPR041701">
    <property type="entry name" value="MetN_ABC"/>
</dbReference>
<dbReference type="InterPro" id="IPR017871">
    <property type="entry name" value="ABC_transporter-like_CS"/>
</dbReference>
<sequence length="357" mass="37638">MDRGDLLGLRGSGAPGELMIVVDTLVKTFPGAGGAGEVMALQGIDLEIADGEIFGIVGPSGSGKSTLLRCLNLLEEPTSGRILLGGDDLSKLSGSELRSARRRIGTVFQQFNLLHSRTVVGNIEFPLEVAGVGKAERRSRAKALIDLVGLTGKEKSYPSQLSGGQQQRVGIARALAAEPDVLLCDEATSALDPDTTDQILDLVAEVNRRLGVTVVIITHELGVLRRVCTSAARLEAGRIVETGRITDLVAHPGSALGAAIVPVGDDPSAGAISDTALVTAIGDYAHGPWLSEMIRELDADIAVVGGRVEKVGDVTVGRLRLRFDVGADRDRIARFVDEREHLTLSWGTDTDLEGLSE</sequence>
<dbReference type="Gene3D" id="3.40.50.300">
    <property type="entry name" value="P-loop containing nucleotide triphosphate hydrolases"/>
    <property type="match status" value="1"/>
</dbReference>
<dbReference type="SMART" id="SM00382">
    <property type="entry name" value="AAA"/>
    <property type="match status" value="1"/>
</dbReference>
<dbReference type="InterPro" id="IPR003439">
    <property type="entry name" value="ABC_transporter-like_ATP-bd"/>
</dbReference>
<dbReference type="InterPro" id="IPR018449">
    <property type="entry name" value="NIL_domain"/>
</dbReference>
<keyword evidence="1" id="KW-0813">Transport</keyword>
<evidence type="ECO:0000313" key="10">
    <source>
        <dbReference type="Proteomes" id="UP001336020"/>
    </source>
</evidence>
<evidence type="ECO:0000256" key="7">
    <source>
        <dbReference type="ARBA" id="ARBA00023136"/>
    </source>
</evidence>
<dbReference type="InterPro" id="IPR050086">
    <property type="entry name" value="MetN_ABC_transporter-like"/>
</dbReference>
<accession>A0ABU7LEI8</accession>
<dbReference type="InterPro" id="IPR003593">
    <property type="entry name" value="AAA+_ATPase"/>
</dbReference>